<evidence type="ECO:0000256" key="2">
    <source>
        <dbReference type="ARBA" id="ARBA00022980"/>
    </source>
</evidence>
<dbReference type="PANTHER" id="PTHR15680:SF9">
    <property type="entry name" value="LARGE RIBOSOMAL SUBUNIT PROTEIN BL19M"/>
    <property type="match status" value="1"/>
</dbReference>
<accession>A0A2M8L3X4</accession>
<dbReference type="InterPro" id="IPR018257">
    <property type="entry name" value="Ribosomal_bL19_CS"/>
</dbReference>
<dbReference type="GO" id="GO:0022625">
    <property type="term" value="C:cytosolic large ribosomal subunit"/>
    <property type="evidence" value="ECO:0007669"/>
    <property type="project" value="TreeGrafter"/>
</dbReference>
<reference evidence="6" key="1">
    <citation type="submission" date="2017-09" db="EMBL/GenBank/DDBJ databases">
        <title>Depth-based differentiation of microbial function through sediment-hosted aquifers and enrichment of novel symbionts in the deep terrestrial subsurface.</title>
        <authorList>
            <person name="Probst A.J."/>
            <person name="Ladd B."/>
            <person name="Jarett J.K."/>
            <person name="Geller-Mcgrath D.E."/>
            <person name="Sieber C.M.K."/>
            <person name="Emerson J.B."/>
            <person name="Anantharaman K."/>
            <person name="Thomas B.C."/>
            <person name="Malmstrom R."/>
            <person name="Stieglmeier M."/>
            <person name="Klingl A."/>
            <person name="Woyke T."/>
            <person name="Ryan C.M."/>
            <person name="Banfield J.F."/>
        </authorList>
    </citation>
    <scope>NUCLEOTIDE SEQUENCE [LARGE SCALE GENOMIC DNA]</scope>
</reference>
<proteinExistence type="inferred from homology"/>
<protein>
    <recommendedName>
        <fullName evidence="4">50S ribosomal protein L19</fullName>
    </recommendedName>
</protein>
<dbReference type="GO" id="GO:0006412">
    <property type="term" value="P:translation"/>
    <property type="evidence" value="ECO:0007669"/>
    <property type="project" value="InterPro"/>
</dbReference>
<evidence type="ECO:0000313" key="6">
    <source>
        <dbReference type="Proteomes" id="UP000231474"/>
    </source>
</evidence>
<dbReference type="GO" id="GO:0003735">
    <property type="term" value="F:structural constituent of ribosome"/>
    <property type="evidence" value="ECO:0007669"/>
    <property type="project" value="InterPro"/>
</dbReference>
<dbReference type="AlphaFoldDB" id="A0A2M8L3X4"/>
<dbReference type="InterPro" id="IPR001857">
    <property type="entry name" value="Ribosomal_bL19"/>
</dbReference>
<evidence type="ECO:0000313" key="5">
    <source>
        <dbReference type="EMBL" id="PJE67602.1"/>
    </source>
</evidence>
<evidence type="ECO:0000256" key="1">
    <source>
        <dbReference type="ARBA" id="ARBA00005781"/>
    </source>
</evidence>
<dbReference type="Pfam" id="PF01245">
    <property type="entry name" value="Ribosomal_L19"/>
    <property type="match status" value="1"/>
</dbReference>
<comment type="function">
    <text evidence="4">This protein is located at the 30S-50S ribosomal subunit interface and may play a role in the structure and function of the aminoacyl-tRNA binding site.</text>
</comment>
<comment type="caution">
    <text evidence="5">The sequence shown here is derived from an EMBL/GenBank/DDBJ whole genome shotgun (WGS) entry which is preliminary data.</text>
</comment>
<dbReference type="InterPro" id="IPR008991">
    <property type="entry name" value="Translation_prot_SH3-like_sf"/>
</dbReference>
<sequence length="92" mass="10320">MANQGELGETTFSVGDNIKVHFGPENPFQGTVIAIRGEGENKTFTVRRVGTGRIGIERIFPLSSPLLTKIEVKKEGDVRRAKLYYLRKQTKK</sequence>
<gene>
    <name evidence="5" type="ORF">COU95_01540</name>
</gene>
<dbReference type="InterPro" id="IPR038657">
    <property type="entry name" value="Ribosomal_bL19_sf"/>
</dbReference>
<dbReference type="Proteomes" id="UP000231474">
    <property type="component" value="Unassembled WGS sequence"/>
</dbReference>
<keyword evidence="2 5" id="KW-0689">Ribosomal protein</keyword>
<name>A0A2M8L3X4_9BACT</name>
<dbReference type="PRINTS" id="PR00061">
    <property type="entry name" value="RIBOSOMALL19"/>
</dbReference>
<dbReference type="SUPFAM" id="SSF50104">
    <property type="entry name" value="Translation proteins SH3-like domain"/>
    <property type="match status" value="1"/>
</dbReference>
<evidence type="ECO:0000256" key="4">
    <source>
        <dbReference type="RuleBase" id="RU000559"/>
    </source>
</evidence>
<organism evidence="5 6">
    <name type="scientific">Candidatus Shapirobacteria bacterium CG10_big_fil_rev_8_21_14_0_10_40_9</name>
    <dbReference type="NCBI Taxonomy" id="1974888"/>
    <lineage>
        <taxon>Bacteria</taxon>
        <taxon>Candidatus Shapironibacteriota</taxon>
    </lineage>
</organism>
<dbReference type="PANTHER" id="PTHR15680">
    <property type="entry name" value="RIBOSOMAL PROTEIN L19"/>
    <property type="match status" value="1"/>
</dbReference>
<comment type="similarity">
    <text evidence="1 4">Belongs to the bacterial ribosomal protein bL19 family.</text>
</comment>
<dbReference type="Gene3D" id="2.30.30.790">
    <property type="match status" value="1"/>
</dbReference>
<dbReference type="PROSITE" id="PS01015">
    <property type="entry name" value="RIBOSOMAL_L19"/>
    <property type="match status" value="1"/>
</dbReference>
<keyword evidence="3 4" id="KW-0687">Ribonucleoprotein</keyword>
<evidence type="ECO:0000256" key="3">
    <source>
        <dbReference type="ARBA" id="ARBA00023274"/>
    </source>
</evidence>
<dbReference type="EMBL" id="PFEK01000029">
    <property type="protein sequence ID" value="PJE67602.1"/>
    <property type="molecule type" value="Genomic_DNA"/>
</dbReference>